<accession>A0ACC0RKR7</accession>
<evidence type="ECO:0000313" key="2">
    <source>
        <dbReference type="Proteomes" id="UP000006729"/>
    </source>
</evidence>
<comment type="caution">
    <text evidence="1">The sequence shown here is derived from an EMBL/GenBank/DDBJ whole genome shotgun (WGS) entry which is preliminary data.</text>
</comment>
<name>A0ACC0RKR7_POPTR</name>
<protein>
    <submittedName>
        <fullName evidence="1">Uncharacterized protein</fullName>
    </submittedName>
</protein>
<gene>
    <name evidence="1" type="ORF">POPTR_019G129350v4</name>
</gene>
<reference evidence="1 2" key="1">
    <citation type="journal article" date="2006" name="Science">
        <title>The genome of black cottonwood, Populus trichocarpa (Torr. &amp; Gray).</title>
        <authorList>
            <person name="Tuskan G.A."/>
            <person name="Difazio S."/>
            <person name="Jansson S."/>
            <person name="Bohlmann J."/>
            <person name="Grigoriev I."/>
            <person name="Hellsten U."/>
            <person name="Putnam N."/>
            <person name="Ralph S."/>
            <person name="Rombauts S."/>
            <person name="Salamov A."/>
            <person name="Schein J."/>
            <person name="Sterck L."/>
            <person name="Aerts A."/>
            <person name="Bhalerao R.R."/>
            <person name="Bhalerao R.P."/>
            <person name="Blaudez D."/>
            <person name="Boerjan W."/>
            <person name="Brun A."/>
            <person name="Brunner A."/>
            <person name="Busov V."/>
            <person name="Campbell M."/>
            <person name="Carlson J."/>
            <person name="Chalot M."/>
            <person name="Chapman J."/>
            <person name="Chen G.L."/>
            <person name="Cooper D."/>
            <person name="Coutinho P.M."/>
            <person name="Couturier J."/>
            <person name="Covert S."/>
            <person name="Cronk Q."/>
            <person name="Cunningham R."/>
            <person name="Davis J."/>
            <person name="Degroeve S."/>
            <person name="Dejardin A."/>
            <person name="Depamphilis C."/>
            <person name="Detter J."/>
            <person name="Dirks B."/>
            <person name="Dubchak I."/>
            <person name="Duplessis S."/>
            <person name="Ehlting J."/>
            <person name="Ellis B."/>
            <person name="Gendler K."/>
            <person name="Goodstein D."/>
            <person name="Gribskov M."/>
            <person name="Grimwood J."/>
            <person name="Groover A."/>
            <person name="Gunter L."/>
            <person name="Hamberger B."/>
            <person name="Heinze B."/>
            <person name="Helariutta Y."/>
            <person name="Henrissat B."/>
            <person name="Holligan D."/>
            <person name="Holt R."/>
            <person name="Huang W."/>
            <person name="Islam-Faridi N."/>
            <person name="Jones S."/>
            <person name="Jones-Rhoades M."/>
            <person name="Jorgensen R."/>
            <person name="Joshi C."/>
            <person name="Kangasjarvi J."/>
            <person name="Karlsson J."/>
            <person name="Kelleher C."/>
            <person name="Kirkpatrick R."/>
            <person name="Kirst M."/>
            <person name="Kohler A."/>
            <person name="Kalluri U."/>
            <person name="Larimer F."/>
            <person name="Leebens-Mack J."/>
            <person name="Leple J.C."/>
            <person name="Locascio P."/>
            <person name="Lou Y."/>
            <person name="Lucas S."/>
            <person name="Martin F."/>
            <person name="Montanini B."/>
            <person name="Napoli C."/>
            <person name="Nelson D.R."/>
            <person name="Nelson C."/>
            <person name="Nieminen K."/>
            <person name="Nilsson O."/>
            <person name="Pereda V."/>
            <person name="Peter G."/>
            <person name="Philippe R."/>
            <person name="Pilate G."/>
            <person name="Poliakov A."/>
            <person name="Razumovskaya J."/>
            <person name="Richardson P."/>
            <person name="Rinaldi C."/>
            <person name="Ritland K."/>
            <person name="Rouze P."/>
            <person name="Ryaboy D."/>
            <person name="Schmutz J."/>
            <person name="Schrader J."/>
            <person name="Segerman B."/>
            <person name="Shin H."/>
            <person name="Siddiqui A."/>
            <person name="Sterky F."/>
            <person name="Terry A."/>
            <person name="Tsai C.J."/>
            <person name="Uberbacher E."/>
            <person name="Unneberg P."/>
            <person name="Vahala J."/>
            <person name="Wall K."/>
            <person name="Wessler S."/>
            <person name="Yang G."/>
            <person name="Yin T."/>
            <person name="Douglas C."/>
            <person name="Marra M."/>
            <person name="Sandberg G."/>
            <person name="Van de Peer Y."/>
            <person name="Rokhsar D."/>
        </authorList>
    </citation>
    <scope>NUCLEOTIDE SEQUENCE [LARGE SCALE GENOMIC DNA]</scope>
    <source>
        <strain evidence="2">cv. Nisqually</strain>
    </source>
</reference>
<dbReference type="Proteomes" id="UP000006729">
    <property type="component" value="Chromosome 19"/>
</dbReference>
<evidence type="ECO:0000313" key="1">
    <source>
        <dbReference type="EMBL" id="KAI9377829.1"/>
    </source>
</evidence>
<dbReference type="EMBL" id="CM009308">
    <property type="protein sequence ID" value="KAI9377829.1"/>
    <property type="molecule type" value="Genomic_DNA"/>
</dbReference>
<organism evidence="1 2">
    <name type="scientific">Populus trichocarpa</name>
    <name type="common">Western balsam poplar</name>
    <name type="synonym">Populus balsamifera subsp. trichocarpa</name>
    <dbReference type="NCBI Taxonomy" id="3694"/>
    <lineage>
        <taxon>Eukaryota</taxon>
        <taxon>Viridiplantae</taxon>
        <taxon>Streptophyta</taxon>
        <taxon>Embryophyta</taxon>
        <taxon>Tracheophyta</taxon>
        <taxon>Spermatophyta</taxon>
        <taxon>Magnoliopsida</taxon>
        <taxon>eudicotyledons</taxon>
        <taxon>Gunneridae</taxon>
        <taxon>Pentapetalae</taxon>
        <taxon>rosids</taxon>
        <taxon>fabids</taxon>
        <taxon>Malpighiales</taxon>
        <taxon>Salicaceae</taxon>
        <taxon>Saliceae</taxon>
        <taxon>Populus</taxon>
    </lineage>
</organism>
<keyword evidence="2" id="KW-1185">Reference proteome</keyword>
<proteinExistence type="predicted"/>
<sequence length="122" mass="14227">MAFLHAFVPHDREARTPLFLREETGAENLLPSVQFLFLRLVVFPVLLPLCKQGNGDVMEDWWASCFLPPLLVASLRGLLCFFEKKQRNESFFLFFPRFCVSLVAFRLCHFPPPLPVLLLWFL</sequence>